<evidence type="ECO:0000259" key="6">
    <source>
        <dbReference type="Pfam" id="PF13906"/>
    </source>
</evidence>
<feature type="transmembrane region" description="Helical" evidence="5">
    <location>
        <begin position="63"/>
        <end position="82"/>
    </location>
</feature>
<feature type="transmembrane region" description="Helical" evidence="5">
    <location>
        <begin position="448"/>
        <end position="468"/>
    </location>
</feature>
<dbReference type="GO" id="GO:0015189">
    <property type="term" value="F:L-lysine transmembrane transporter activity"/>
    <property type="evidence" value="ECO:0007669"/>
    <property type="project" value="TreeGrafter"/>
</dbReference>
<evidence type="ECO:0000313" key="7">
    <source>
        <dbReference type="EMBL" id="CAD7455846.1"/>
    </source>
</evidence>
<reference evidence="7" key="1">
    <citation type="submission" date="2020-11" db="EMBL/GenBank/DDBJ databases">
        <authorList>
            <person name="Tran Van P."/>
        </authorList>
    </citation>
    <scope>NUCLEOTIDE SEQUENCE</scope>
</reference>
<keyword evidence="3 5" id="KW-1133">Transmembrane helix</keyword>
<evidence type="ECO:0000256" key="2">
    <source>
        <dbReference type="ARBA" id="ARBA00022692"/>
    </source>
</evidence>
<sequence>MSCGRFLTKLNRKKFIGVGLGESRLARVLTTLDLTGLGIGSTLGVGVYVLAGSVSKTTSGPAVVLSFMIAAIASVFAGLCYAEFGARVPKAGSAYIYSYVCVGEFVGFTIGWNLVLEYVIGAASVGRGLSTYIDALFDNAMRNKFREIAPIDIDFLSEYPDFFAFGLVILFASALAFGVHESSNINNIFTVVNVAVVLYVIITADIYNWQIPQENIPANVTDAGVGGFFPFGFEGVVKGAATCFYGFVGFDCIATTGEEAMNPQKSIPLAIVISLSIIFLAYFGDPDAPIPHVFREVGWPVAQWIVSIGAIFGLFASLFGALFPLPRVIYAMSNDGLVFKFLGKVNSRTKTPVVGTILAGILTAIMASIFNLQHLVDMMSIGTLMAYSIVAACVMLLRYQVDEDSEPMIEEKRSSVISTNLSTKIKNGLMTFCNLHRHRQPTESSASLVSWEVLAYFFLCAAFTAVIVHAGEDIVNVPLVPFIPGLSILVNIYLMMVLDGPTWIRFLVWMVIDSRLAYMPNIHFQALVYFLVKTVLKHKNNNFKVPQPFLDKPWSQKCRLRYLLVCKRNQGLLKGGYVVYFSYGIWNSTGAVKPRSTTRSNEDLGIDNPMMDISKM</sequence>
<dbReference type="GO" id="GO:0061459">
    <property type="term" value="F:L-arginine transmembrane transporter activity"/>
    <property type="evidence" value="ECO:0007669"/>
    <property type="project" value="TreeGrafter"/>
</dbReference>
<proteinExistence type="predicted"/>
<feature type="transmembrane region" description="Helical" evidence="5">
    <location>
        <begin position="162"/>
        <end position="179"/>
    </location>
</feature>
<dbReference type="InterPro" id="IPR002293">
    <property type="entry name" value="AA/rel_permease1"/>
</dbReference>
<feature type="transmembrane region" description="Helical" evidence="5">
    <location>
        <begin position="94"/>
        <end position="112"/>
    </location>
</feature>
<feature type="transmembrane region" description="Helical" evidence="5">
    <location>
        <begin position="304"/>
        <end position="330"/>
    </location>
</feature>
<evidence type="ECO:0000256" key="5">
    <source>
        <dbReference type="SAM" id="Phobius"/>
    </source>
</evidence>
<protein>
    <recommendedName>
        <fullName evidence="6">Cationic amino acid transporter C-terminal domain-containing protein</fullName>
    </recommendedName>
</protein>
<dbReference type="AlphaFoldDB" id="A0A7R9FN54"/>
<keyword evidence="4 5" id="KW-0472">Membrane</keyword>
<feature type="transmembrane region" description="Helical" evidence="5">
    <location>
        <begin position="351"/>
        <end position="372"/>
    </location>
</feature>
<keyword evidence="2 5" id="KW-0812">Transmembrane</keyword>
<dbReference type="GO" id="GO:0005886">
    <property type="term" value="C:plasma membrane"/>
    <property type="evidence" value="ECO:0007669"/>
    <property type="project" value="TreeGrafter"/>
</dbReference>
<feature type="transmembrane region" description="Helical" evidence="5">
    <location>
        <begin position="378"/>
        <end position="399"/>
    </location>
</feature>
<gene>
    <name evidence="7" type="ORF">TTEB3V08_LOCUS3896</name>
</gene>
<dbReference type="Pfam" id="PF13520">
    <property type="entry name" value="AA_permease_2"/>
    <property type="match status" value="1"/>
</dbReference>
<feature type="transmembrane region" description="Helical" evidence="5">
    <location>
        <begin position="267"/>
        <end position="284"/>
    </location>
</feature>
<comment type="subcellular location">
    <subcellularLocation>
        <location evidence="1">Membrane</location>
        <topology evidence="1">Multi-pass membrane protein</topology>
    </subcellularLocation>
</comment>
<evidence type="ECO:0000256" key="3">
    <source>
        <dbReference type="ARBA" id="ARBA00022989"/>
    </source>
</evidence>
<dbReference type="EMBL" id="OE001047">
    <property type="protein sequence ID" value="CAD7455846.1"/>
    <property type="molecule type" value="Genomic_DNA"/>
</dbReference>
<feature type="transmembrane region" description="Helical" evidence="5">
    <location>
        <begin position="185"/>
        <end position="207"/>
    </location>
</feature>
<evidence type="ECO:0000256" key="4">
    <source>
        <dbReference type="ARBA" id="ARBA00023136"/>
    </source>
</evidence>
<dbReference type="GO" id="GO:0097638">
    <property type="term" value="P:L-arginine import across plasma membrane"/>
    <property type="evidence" value="ECO:0007669"/>
    <property type="project" value="TreeGrafter"/>
</dbReference>
<dbReference type="GO" id="GO:0000064">
    <property type="term" value="F:L-ornithine transmembrane transporter activity"/>
    <property type="evidence" value="ECO:0007669"/>
    <property type="project" value="TreeGrafter"/>
</dbReference>
<dbReference type="PANTHER" id="PTHR43243:SF105">
    <property type="entry name" value="CATIONIC AMINO ACID TRANSPORTER C-TERMINAL DOMAIN-CONTAINING PROTEIN"/>
    <property type="match status" value="1"/>
</dbReference>
<dbReference type="Pfam" id="PF13906">
    <property type="entry name" value="AA_permease_C"/>
    <property type="match status" value="1"/>
</dbReference>
<dbReference type="Gene3D" id="1.20.1740.10">
    <property type="entry name" value="Amino acid/polyamine transporter I"/>
    <property type="match status" value="1"/>
</dbReference>
<feature type="transmembrane region" description="Helical" evidence="5">
    <location>
        <begin position="32"/>
        <end position="51"/>
    </location>
</feature>
<feature type="domain" description="Cationic amino acid transporter C-terminal" evidence="6">
    <location>
        <begin position="477"/>
        <end position="512"/>
    </location>
</feature>
<name>A0A7R9FN54_9NEOP</name>
<dbReference type="PANTHER" id="PTHR43243">
    <property type="entry name" value="INNER MEMBRANE TRANSPORTER YGJI-RELATED"/>
    <property type="match status" value="1"/>
</dbReference>
<evidence type="ECO:0000256" key="1">
    <source>
        <dbReference type="ARBA" id="ARBA00004141"/>
    </source>
</evidence>
<accession>A0A7R9FN54</accession>
<dbReference type="InterPro" id="IPR029485">
    <property type="entry name" value="CAT_C"/>
</dbReference>
<dbReference type="FunFam" id="1.20.1740.10:FF:000010">
    <property type="entry name" value="probable cationic amino acid transporter"/>
    <property type="match status" value="1"/>
</dbReference>
<organism evidence="7">
    <name type="scientific">Timema tahoe</name>
    <dbReference type="NCBI Taxonomy" id="61484"/>
    <lineage>
        <taxon>Eukaryota</taxon>
        <taxon>Metazoa</taxon>
        <taxon>Ecdysozoa</taxon>
        <taxon>Arthropoda</taxon>
        <taxon>Hexapoda</taxon>
        <taxon>Insecta</taxon>
        <taxon>Pterygota</taxon>
        <taxon>Neoptera</taxon>
        <taxon>Polyneoptera</taxon>
        <taxon>Phasmatodea</taxon>
        <taxon>Timematodea</taxon>
        <taxon>Timematoidea</taxon>
        <taxon>Timematidae</taxon>
        <taxon>Timema</taxon>
    </lineage>
</organism>